<organism evidence="2 3">
    <name type="scientific">Pholiota conissans</name>
    <dbReference type="NCBI Taxonomy" id="109636"/>
    <lineage>
        <taxon>Eukaryota</taxon>
        <taxon>Fungi</taxon>
        <taxon>Dikarya</taxon>
        <taxon>Basidiomycota</taxon>
        <taxon>Agaricomycotina</taxon>
        <taxon>Agaricomycetes</taxon>
        <taxon>Agaricomycetidae</taxon>
        <taxon>Agaricales</taxon>
        <taxon>Agaricineae</taxon>
        <taxon>Strophariaceae</taxon>
        <taxon>Pholiota</taxon>
    </lineage>
</organism>
<evidence type="ECO:0000313" key="3">
    <source>
        <dbReference type="Proteomes" id="UP000807469"/>
    </source>
</evidence>
<reference evidence="2" key="1">
    <citation type="submission" date="2020-11" db="EMBL/GenBank/DDBJ databases">
        <authorList>
            <consortium name="DOE Joint Genome Institute"/>
            <person name="Ahrendt S."/>
            <person name="Riley R."/>
            <person name="Andreopoulos W."/>
            <person name="Labutti K."/>
            <person name="Pangilinan J."/>
            <person name="Ruiz-Duenas F.J."/>
            <person name="Barrasa J.M."/>
            <person name="Sanchez-Garcia M."/>
            <person name="Camarero S."/>
            <person name="Miyauchi S."/>
            <person name="Serrano A."/>
            <person name="Linde D."/>
            <person name="Babiker R."/>
            <person name="Drula E."/>
            <person name="Ayuso-Fernandez I."/>
            <person name="Pacheco R."/>
            <person name="Padilla G."/>
            <person name="Ferreira P."/>
            <person name="Barriuso J."/>
            <person name="Kellner H."/>
            <person name="Castanera R."/>
            <person name="Alfaro M."/>
            <person name="Ramirez L."/>
            <person name="Pisabarro A.G."/>
            <person name="Kuo A."/>
            <person name="Tritt A."/>
            <person name="Lipzen A."/>
            <person name="He G."/>
            <person name="Yan M."/>
            <person name="Ng V."/>
            <person name="Cullen D."/>
            <person name="Martin F."/>
            <person name="Rosso M.-N."/>
            <person name="Henrissat B."/>
            <person name="Hibbett D."/>
            <person name="Martinez A.T."/>
            <person name="Grigoriev I.V."/>
        </authorList>
    </citation>
    <scope>NUCLEOTIDE SEQUENCE</scope>
    <source>
        <strain evidence="2">CIRM-BRFM 674</strain>
    </source>
</reference>
<dbReference type="EMBL" id="MU155138">
    <property type="protein sequence ID" value="KAF9485043.1"/>
    <property type="molecule type" value="Genomic_DNA"/>
</dbReference>
<keyword evidence="3" id="KW-1185">Reference proteome</keyword>
<accession>A0A9P5ZBJ6</accession>
<sequence length="165" mass="18144">MDVAPKTQTQSQSQGDKLKRTNSNSGFAKPAAAAAATKPVMEIISEHFSPFDADALIVRPFEEEAARDAKFEEELSDMLLNIILKTHAWAASRPKHEAGLESRKLEEEISQIMDTEREQGMCSPTPSSSFSSSSFGSRVIEQTRQRLGEFVQRMKTAVAALMGVP</sequence>
<dbReference type="OrthoDB" id="3224400at2759"/>
<proteinExistence type="predicted"/>
<gene>
    <name evidence="2" type="ORF">BDN70DRAFT_796593</name>
</gene>
<dbReference type="AlphaFoldDB" id="A0A9P5ZBJ6"/>
<feature type="region of interest" description="Disordered" evidence="1">
    <location>
        <begin position="1"/>
        <end position="32"/>
    </location>
</feature>
<evidence type="ECO:0000313" key="2">
    <source>
        <dbReference type="EMBL" id="KAF9485043.1"/>
    </source>
</evidence>
<protein>
    <submittedName>
        <fullName evidence="2">Uncharacterized protein</fullName>
    </submittedName>
</protein>
<name>A0A9P5ZBJ6_9AGAR</name>
<evidence type="ECO:0000256" key="1">
    <source>
        <dbReference type="SAM" id="MobiDB-lite"/>
    </source>
</evidence>
<dbReference type="Proteomes" id="UP000807469">
    <property type="component" value="Unassembled WGS sequence"/>
</dbReference>
<feature type="compositionally biased region" description="Polar residues" evidence="1">
    <location>
        <begin position="1"/>
        <end position="26"/>
    </location>
</feature>
<comment type="caution">
    <text evidence="2">The sequence shown here is derived from an EMBL/GenBank/DDBJ whole genome shotgun (WGS) entry which is preliminary data.</text>
</comment>